<dbReference type="Gene3D" id="2.60.40.10">
    <property type="entry name" value="Immunoglobulins"/>
    <property type="match status" value="1"/>
</dbReference>
<evidence type="ECO:0000313" key="4">
    <source>
        <dbReference type="EMBL" id="QCQ22888.1"/>
    </source>
</evidence>
<dbReference type="Pfam" id="PF00149">
    <property type="entry name" value="Metallophos"/>
    <property type="match status" value="1"/>
</dbReference>
<dbReference type="InterPro" id="IPR003961">
    <property type="entry name" value="FN3_dom"/>
</dbReference>
<evidence type="ECO:0000259" key="3">
    <source>
        <dbReference type="PROSITE" id="PS50853"/>
    </source>
</evidence>
<feature type="domain" description="Fibronectin type-III" evidence="3">
    <location>
        <begin position="181"/>
        <end position="279"/>
    </location>
</feature>
<keyword evidence="1 2" id="KW-0732">Signal</keyword>
<dbReference type="InterPro" id="IPR039331">
    <property type="entry name" value="PAPs-like"/>
</dbReference>
<dbReference type="InterPro" id="IPR029052">
    <property type="entry name" value="Metallo-depent_PP-like"/>
</dbReference>
<dbReference type="OrthoDB" id="9804511at2"/>
<gene>
    <name evidence="4" type="ORF">FDQ92_12315</name>
</gene>
<reference evidence="4 5" key="1">
    <citation type="submission" date="2019-05" db="EMBL/GenBank/DDBJ databases">
        <title>The Complete Genome Sequence of the n-alkane-degrading Desulfoglaeba alkanexedens ALDC reveals multiple alkylsuccinate synthase gene clusters.</title>
        <authorList>
            <person name="Callaghan A.V."/>
            <person name="Davidova I.A."/>
            <person name="Duncan K.E."/>
            <person name="Morris B."/>
            <person name="McInerney M.J."/>
        </authorList>
    </citation>
    <scope>NUCLEOTIDE SEQUENCE [LARGE SCALE GENOMIC DNA]</scope>
    <source>
        <strain evidence="4 5">ALDC</strain>
    </source>
</reference>
<evidence type="ECO:0000256" key="1">
    <source>
        <dbReference type="ARBA" id="ARBA00022729"/>
    </source>
</evidence>
<evidence type="ECO:0000313" key="5">
    <source>
        <dbReference type="Proteomes" id="UP000298602"/>
    </source>
</evidence>
<dbReference type="InterPro" id="IPR004843">
    <property type="entry name" value="Calcineurin-like_PHP"/>
</dbReference>
<dbReference type="PROSITE" id="PS50853">
    <property type="entry name" value="FN3"/>
    <property type="match status" value="1"/>
</dbReference>
<protein>
    <submittedName>
        <fullName evidence="4">Metallophosphoesterase family protein</fullName>
    </submittedName>
</protein>
<dbReference type="GO" id="GO:0003993">
    <property type="term" value="F:acid phosphatase activity"/>
    <property type="evidence" value="ECO:0007669"/>
    <property type="project" value="InterPro"/>
</dbReference>
<dbReference type="InterPro" id="IPR015914">
    <property type="entry name" value="PAPs_N"/>
</dbReference>
<proteinExistence type="predicted"/>
<dbReference type="CDD" id="cd00063">
    <property type="entry name" value="FN3"/>
    <property type="match status" value="1"/>
</dbReference>
<dbReference type="PANTHER" id="PTHR22953:SF153">
    <property type="entry name" value="PURPLE ACID PHOSPHATASE"/>
    <property type="match status" value="1"/>
</dbReference>
<feature type="signal peptide" evidence="2">
    <location>
        <begin position="1"/>
        <end position="33"/>
    </location>
</feature>
<dbReference type="InterPro" id="IPR013783">
    <property type="entry name" value="Ig-like_fold"/>
</dbReference>
<dbReference type="Pfam" id="PF16656">
    <property type="entry name" value="Pur_ac_phosph_N"/>
    <property type="match status" value="1"/>
</dbReference>
<sequence>MAGLCSKNRMRLCSVLLTVCVALSLVVAGSAVADSELPVVVPGYPLIPSGVRNPLTFEQIHNIIGPDPDGQGLMLDLGDTSYSGVIYTGPYPFEANESDYDYARYRLKSDLVDGVGTLPISPLFRDKYNANDWPAADMSLGYRLDLFRMGEDGIPTHLGFYDSVVSFLKQGDVFERNLTITEGPFVCLVRSDDPTSLAIAWETDQECTGYVYARYVYDPPRKRTATEWKLVAVSENTQRHEALVTGLQPSSDYEYYVLCSNEAGQKTESRVYAFRTAPGRTTPGFGKKIRFAFVSDSREGVGGGEQTYMGHNFAILSKIALDAHRRGADFFLFGGDLVNGYTTEPEDFRLQLRGWKQSLAGFWRTKPVYPAMGNHETLLNCYGDGSEDGICLDKWPYQTQSAEAIFAHEFYNPTNGPEASDPRRPTYKENVYHFRYGPVLLIAFNNNYWWTTNDKVQNYGGSPEGYMMGDQLEWVENVLNQAEKDRDIRYIILFAQEPVFPCGGHVKDAMWYNGNNNIRAATSYDGETVVPERQGMIEARNRFWEAIAKSSKVAAVLAGDEHEYHRLLVDKTTPVGVYPEDDTNNDGVLDTFSSNPEFDHPTWQITAGTGGAPYYSREETPWQPVYLSSQAGYCMFEADAKKISMTYYSITGQVVDYVENLMEVK</sequence>
<dbReference type="Gene3D" id="3.60.21.10">
    <property type="match status" value="1"/>
</dbReference>
<dbReference type="GO" id="GO:0046872">
    <property type="term" value="F:metal ion binding"/>
    <property type="evidence" value="ECO:0007669"/>
    <property type="project" value="InterPro"/>
</dbReference>
<reference evidence="4 5" key="2">
    <citation type="submission" date="2019-05" db="EMBL/GenBank/DDBJ databases">
        <authorList>
            <person name="Suflita J.M."/>
            <person name="Marks C.R."/>
        </authorList>
    </citation>
    <scope>NUCLEOTIDE SEQUENCE [LARGE SCALE GENOMIC DNA]</scope>
    <source>
        <strain evidence="4 5">ALDC</strain>
    </source>
</reference>
<evidence type="ECO:0000256" key="2">
    <source>
        <dbReference type="SAM" id="SignalP"/>
    </source>
</evidence>
<organism evidence="4 5">
    <name type="scientific">Desulfoglaeba alkanexedens ALDC</name>
    <dbReference type="NCBI Taxonomy" id="980445"/>
    <lineage>
        <taxon>Bacteria</taxon>
        <taxon>Pseudomonadati</taxon>
        <taxon>Thermodesulfobacteriota</taxon>
        <taxon>Syntrophobacteria</taxon>
        <taxon>Syntrophobacterales</taxon>
        <taxon>Syntrophobacteraceae</taxon>
        <taxon>Desulfoglaeba</taxon>
    </lineage>
</organism>
<dbReference type="EMBL" id="CP040098">
    <property type="protein sequence ID" value="QCQ22888.1"/>
    <property type="molecule type" value="Genomic_DNA"/>
</dbReference>
<dbReference type="Proteomes" id="UP000298602">
    <property type="component" value="Chromosome"/>
</dbReference>
<accession>A0A4P8L4M0</accession>
<dbReference type="SUPFAM" id="SSF49265">
    <property type="entry name" value="Fibronectin type III"/>
    <property type="match status" value="1"/>
</dbReference>
<dbReference type="RefSeq" id="WP_137425171.1">
    <property type="nucleotide sequence ID" value="NZ_CP040098.1"/>
</dbReference>
<dbReference type="SUPFAM" id="SSF56300">
    <property type="entry name" value="Metallo-dependent phosphatases"/>
    <property type="match status" value="1"/>
</dbReference>
<keyword evidence="5" id="KW-1185">Reference proteome</keyword>
<dbReference type="KEGG" id="dax:FDQ92_12315"/>
<dbReference type="AlphaFoldDB" id="A0A4P8L4M0"/>
<feature type="chain" id="PRO_5020625953" evidence="2">
    <location>
        <begin position="34"/>
        <end position="665"/>
    </location>
</feature>
<name>A0A4P8L4M0_9BACT</name>
<dbReference type="PANTHER" id="PTHR22953">
    <property type="entry name" value="ACID PHOSPHATASE RELATED"/>
    <property type="match status" value="1"/>
</dbReference>
<dbReference type="InterPro" id="IPR036116">
    <property type="entry name" value="FN3_sf"/>
</dbReference>